<dbReference type="SMART" id="SM00666">
    <property type="entry name" value="PB1"/>
    <property type="match status" value="1"/>
</dbReference>
<dbReference type="InterPro" id="IPR000270">
    <property type="entry name" value="PB1_dom"/>
</dbReference>
<dbReference type="Proteomes" id="UP001318860">
    <property type="component" value="Unassembled WGS sequence"/>
</dbReference>
<dbReference type="PANTHER" id="PTHR31066:SF60">
    <property type="entry name" value="PB1 DOMAIN-CONTAINING PROTEIN"/>
    <property type="match status" value="1"/>
</dbReference>
<evidence type="ECO:0000259" key="1">
    <source>
        <dbReference type="SMART" id="SM00666"/>
    </source>
</evidence>
<dbReference type="Gene3D" id="3.10.20.90">
    <property type="entry name" value="Phosphatidylinositol 3-kinase Catalytic Subunit, Chain A, domain 1"/>
    <property type="match status" value="1"/>
</dbReference>
<reference evidence="2 3" key="1">
    <citation type="journal article" date="2021" name="Comput. Struct. Biotechnol. J.">
        <title>De novo genome assembly of the potent medicinal plant Rehmannia glutinosa using nanopore technology.</title>
        <authorList>
            <person name="Ma L."/>
            <person name="Dong C."/>
            <person name="Song C."/>
            <person name="Wang X."/>
            <person name="Zheng X."/>
            <person name="Niu Y."/>
            <person name="Chen S."/>
            <person name="Feng W."/>
        </authorList>
    </citation>
    <scope>NUCLEOTIDE SEQUENCE [LARGE SCALE GENOMIC DNA]</scope>
    <source>
        <strain evidence="2">DH-2019</strain>
    </source>
</reference>
<dbReference type="PANTHER" id="PTHR31066">
    <property type="entry name" value="OS05G0427100 PROTEIN-RELATED"/>
    <property type="match status" value="1"/>
</dbReference>
<dbReference type="Pfam" id="PF00564">
    <property type="entry name" value="PB1"/>
    <property type="match status" value="1"/>
</dbReference>
<name>A0ABR0WUE0_REHGL</name>
<evidence type="ECO:0000313" key="2">
    <source>
        <dbReference type="EMBL" id="KAK6151072.1"/>
    </source>
</evidence>
<dbReference type="EMBL" id="JABTTQ020000008">
    <property type="protein sequence ID" value="KAK6151072.1"/>
    <property type="molecule type" value="Genomic_DNA"/>
</dbReference>
<dbReference type="CDD" id="cd06410">
    <property type="entry name" value="PB1_UP2"/>
    <property type="match status" value="1"/>
</dbReference>
<sequence>MEKQSSSPNNGSKVKLLCNYGGRIQSRPSDHQLCYVGGDTKILAVDRAVKFSEIAAKLNSLFNRNDRSDVSIKYQLPGEDLDALVSLIDDEDVEHMMVEHDGMQRISTKPAKLRLFVFDISVPPVKSGVKDSSPNPDYLFGFDKEYQPSIGPPLDLLQIPGIILPENYGLIPWGGFEGKMGITESHVSSRVNNVGVNGAAVGTATAAGHAVYRVPAVVSGGVYRTGQYAYGVVPDMGNGNREQPVYNIVPVMPSMAEQRMMVSTGNTLEVKGNQRNF</sequence>
<protein>
    <recommendedName>
        <fullName evidence="1">PB1 domain-containing protein</fullName>
    </recommendedName>
</protein>
<evidence type="ECO:0000313" key="3">
    <source>
        <dbReference type="Proteomes" id="UP001318860"/>
    </source>
</evidence>
<organism evidence="2 3">
    <name type="scientific">Rehmannia glutinosa</name>
    <name type="common">Chinese foxglove</name>
    <dbReference type="NCBI Taxonomy" id="99300"/>
    <lineage>
        <taxon>Eukaryota</taxon>
        <taxon>Viridiplantae</taxon>
        <taxon>Streptophyta</taxon>
        <taxon>Embryophyta</taxon>
        <taxon>Tracheophyta</taxon>
        <taxon>Spermatophyta</taxon>
        <taxon>Magnoliopsida</taxon>
        <taxon>eudicotyledons</taxon>
        <taxon>Gunneridae</taxon>
        <taxon>Pentapetalae</taxon>
        <taxon>asterids</taxon>
        <taxon>lamiids</taxon>
        <taxon>Lamiales</taxon>
        <taxon>Orobanchaceae</taxon>
        <taxon>Rehmannieae</taxon>
        <taxon>Rehmannia</taxon>
    </lineage>
</organism>
<comment type="caution">
    <text evidence="2">The sequence shown here is derived from an EMBL/GenBank/DDBJ whole genome shotgun (WGS) entry which is preliminary data.</text>
</comment>
<gene>
    <name evidence="2" type="ORF">DH2020_016004</name>
</gene>
<accession>A0ABR0WUE0</accession>
<proteinExistence type="predicted"/>
<dbReference type="InterPro" id="IPR053198">
    <property type="entry name" value="Gynoecium_Dev_Regulator"/>
</dbReference>
<dbReference type="SUPFAM" id="SSF54277">
    <property type="entry name" value="CAD &amp; PB1 domains"/>
    <property type="match status" value="1"/>
</dbReference>
<feature type="domain" description="PB1" evidence="1">
    <location>
        <begin position="28"/>
        <end position="120"/>
    </location>
</feature>
<keyword evidence="3" id="KW-1185">Reference proteome</keyword>